<dbReference type="EC" id="4.2.1.96" evidence="3"/>
<proteinExistence type="inferred from homology"/>
<gene>
    <name evidence="6" type="ORF">K7472_11880</name>
</gene>
<sequence length="101" mass="11451">MTRLLDDDEVDKRMSHYDLVDWRREGGTLRRTIDAYDFPTAVHIVQKIVVEAQKLDHHPDIDIRGRTLHFTLSSEGGLSDADVELAQRIETAAGTLARGHD</sequence>
<evidence type="ECO:0000313" key="6">
    <source>
        <dbReference type="EMBL" id="MBY8885544.1"/>
    </source>
</evidence>
<evidence type="ECO:0000256" key="3">
    <source>
        <dbReference type="ARBA" id="ARBA00013252"/>
    </source>
</evidence>
<dbReference type="SUPFAM" id="SSF55248">
    <property type="entry name" value="PCD-like"/>
    <property type="match status" value="1"/>
</dbReference>
<evidence type="ECO:0000256" key="5">
    <source>
        <dbReference type="ARBA" id="ARBA00023239"/>
    </source>
</evidence>
<organism evidence="6 7">
    <name type="scientific">Streptantibioticus parmotrematis</name>
    <dbReference type="NCBI Taxonomy" id="2873249"/>
    <lineage>
        <taxon>Bacteria</taxon>
        <taxon>Bacillati</taxon>
        <taxon>Actinomycetota</taxon>
        <taxon>Actinomycetes</taxon>
        <taxon>Kitasatosporales</taxon>
        <taxon>Streptomycetaceae</taxon>
        <taxon>Streptantibioticus</taxon>
    </lineage>
</organism>
<dbReference type="EMBL" id="JAINVZ010000006">
    <property type="protein sequence ID" value="MBY8885544.1"/>
    <property type="molecule type" value="Genomic_DNA"/>
</dbReference>
<evidence type="ECO:0000313" key="7">
    <source>
        <dbReference type="Proteomes" id="UP001198565"/>
    </source>
</evidence>
<dbReference type="Gene3D" id="3.30.1360.20">
    <property type="entry name" value="Transcriptional coactivator/pterin dehydratase"/>
    <property type="match status" value="1"/>
</dbReference>
<dbReference type="GO" id="GO:0008124">
    <property type="term" value="F:4-alpha-hydroxytetrahydrobiopterin dehydratase activity"/>
    <property type="evidence" value="ECO:0007669"/>
    <property type="project" value="UniProtKB-EC"/>
</dbReference>
<dbReference type="InterPro" id="IPR036428">
    <property type="entry name" value="PCD_sf"/>
</dbReference>
<name>A0ABS7QS83_9ACTN</name>
<evidence type="ECO:0000256" key="1">
    <source>
        <dbReference type="ARBA" id="ARBA00001554"/>
    </source>
</evidence>
<comment type="catalytic activity">
    <reaction evidence="1">
        <text>(4aS,6R)-4a-hydroxy-L-erythro-5,6,7,8-tetrahydrobiopterin = (6R)-L-erythro-6,7-dihydrobiopterin + H2O</text>
        <dbReference type="Rhea" id="RHEA:11920"/>
        <dbReference type="ChEBI" id="CHEBI:15377"/>
        <dbReference type="ChEBI" id="CHEBI:15642"/>
        <dbReference type="ChEBI" id="CHEBI:43120"/>
        <dbReference type="EC" id="4.2.1.96"/>
    </reaction>
</comment>
<dbReference type="Pfam" id="PF01329">
    <property type="entry name" value="Pterin_4a"/>
    <property type="match status" value="1"/>
</dbReference>
<dbReference type="RefSeq" id="WP_222977000.1">
    <property type="nucleotide sequence ID" value="NZ_JAINVZ010000006.1"/>
</dbReference>
<comment type="similarity">
    <text evidence="2">Belongs to the pterin-4-alpha-carbinolamine dehydratase family.</text>
</comment>
<reference evidence="6 7" key="1">
    <citation type="submission" date="2021-08" db="EMBL/GenBank/DDBJ databases">
        <title>Streptomyces sp. PTM05 isolated from lichen.</title>
        <authorList>
            <person name="Somphong A."/>
            <person name="Phongsopitanun W."/>
            <person name="Tanasupawat S."/>
        </authorList>
    </citation>
    <scope>NUCLEOTIDE SEQUENCE [LARGE SCALE GENOMIC DNA]</scope>
    <source>
        <strain evidence="6 7">Ptm05</strain>
    </source>
</reference>
<evidence type="ECO:0000256" key="2">
    <source>
        <dbReference type="ARBA" id="ARBA00006472"/>
    </source>
</evidence>
<keyword evidence="5 6" id="KW-0456">Lyase</keyword>
<accession>A0ABS7QS83</accession>
<dbReference type="CDD" id="cd00488">
    <property type="entry name" value="PCD_DCoH"/>
    <property type="match status" value="1"/>
</dbReference>
<comment type="caution">
    <text evidence="6">The sequence shown here is derived from an EMBL/GenBank/DDBJ whole genome shotgun (WGS) entry which is preliminary data.</text>
</comment>
<protein>
    <recommendedName>
        <fullName evidence="4">Putative pterin-4-alpha-carbinolamine dehydratase</fullName>
        <ecNumber evidence="3">4.2.1.96</ecNumber>
    </recommendedName>
</protein>
<dbReference type="NCBIfam" id="NF002017">
    <property type="entry name" value="PRK00823.1-2"/>
    <property type="match status" value="1"/>
</dbReference>
<evidence type="ECO:0000256" key="4">
    <source>
        <dbReference type="ARBA" id="ARBA00021735"/>
    </source>
</evidence>
<dbReference type="Proteomes" id="UP001198565">
    <property type="component" value="Unassembled WGS sequence"/>
</dbReference>
<dbReference type="InterPro" id="IPR001533">
    <property type="entry name" value="Pterin_deHydtase"/>
</dbReference>
<keyword evidence="7" id="KW-1185">Reference proteome</keyword>